<accession>A0A2V5K9R9</accession>
<dbReference type="GO" id="GO:0016787">
    <property type="term" value="F:hydrolase activity"/>
    <property type="evidence" value="ECO:0007669"/>
    <property type="project" value="UniProtKB-KW"/>
</dbReference>
<dbReference type="Gene3D" id="3.30.379.10">
    <property type="entry name" value="Chitobiase/beta-hexosaminidase domain 2-like"/>
    <property type="match status" value="1"/>
</dbReference>
<dbReference type="Gene3D" id="2.60.120.260">
    <property type="entry name" value="Galactose-binding domain-like"/>
    <property type="match status" value="2"/>
</dbReference>
<dbReference type="Pfam" id="PF16126">
    <property type="entry name" value="DUF4838"/>
    <property type="match status" value="1"/>
</dbReference>
<feature type="chain" id="PRO_5016097826" description="DUF4838 domain-containing protein" evidence="2">
    <location>
        <begin position="30"/>
        <end position="952"/>
    </location>
</feature>
<evidence type="ECO:0000313" key="3">
    <source>
        <dbReference type="EMBL" id="PYI55632.1"/>
    </source>
</evidence>
<keyword evidence="2" id="KW-0732">Signal</keyword>
<comment type="caution">
    <text evidence="3">The sequence shown here is derived from an EMBL/GenBank/DDBJ whole genome shotgun (WGS) entry which is preliminary data.</text>
</comment>
<feature type="signal peptide" evidence="2">
    <location>
        <begin position="1"/>
        <end position="29"/>
    </location>
</feature>
<evidence type="ECO:0000313" key="4">
    <source>
        <dbReference type="Proteomes" id="UP000247476"/>
    </source>
</evidence>
<reference evidence="3 4" key="1">
    <citation type="submission" date="2018-05" db="EMBL/GenBank/DDBJ databases">
        <title>Paenibacillus flagellatus sp. nov., isolated from selenium mineral soil.</title>
        <authorList>
            <person name="Dai X."/>
        </authorList>
    </citation>
    <scope>NUCLEOTIDE SEQUENCE [LARGE SCALE GENOMIC DNA]</scope>
    <source>
        <strain evidence="3 4">DXL2</strain>
    </source>
</reference>
<dbReference type="PANTHER" id="PTHR47406">
    <property type="entry name" value="COAGULATION FACTOR 5/8 TYPE, C-TERMINAL"/>
    <property type="match status" value="1"/>
</dbReference>
<dbReference type="InterPro" id="IPR029018">
    <property type="entry name" value="Hex-like_dom2"/>
</dbReference>
<name>A0A2V5K9R9_9BACL</name>
<dbReference type="Proteomes" id="UP000247476">
    <property type="component" value="Unassembled WGS sequence"/>
</dbReference>
<keyword evidence="1" id="KW-0378">Hydrolase</keyword>
<dbReference type="PANTHER" id="PTHR47406:SF2">
    <property type="entry name" value="ALPHA GLUCURONIDASE N-TERMINAL DOMAIN-CONTAINING PROTEIN"/>
    <property type="match status" value="1"/>
</dbReference>
<proteinExistence type="predicted"/>
<evidence type="ECO:0000256" key="1">
    <source>
        <dbReference type="ARBA" id="ARBA00022801"/>
    </source>
</evidence>
<dbReference type="GO" id="GO:0005975">
    <property type="term" value="P:carbohydrate metabolic process"/>
    <property type="evidence" value="ECO:0007669"/>
    <property type="project" value="UniProtKB-ARBA"/>
</dbReference>
<gene>
    <name evidence="3" type="ORF">DLM86_07850</name>
</gene>
<protein>
    <recommendedName>
        <fullName evidence="5">DUF4838 domain-containing protein</fullName>
    </recommendedName>
</protein>
<evidence type="ECO:0000256" key="2">
    <source>
        <dbReference type="SAM" id="SignalP"/>
    </source>
</evidence>
<organism evidence="3 4">
    <name type="scientific">Paenibacillus flagellatus</name>
    <dbReference type="NCBI Taxonomy" id="2211139"/>
    <lineage>
        <taxon>Bacteria</taxon>
        <taxon>Bacillati</taxon>
        <taxon>Bacillota</taxon>
        <taxon>Bacilli</taxon>
        <taxon>Bacillales</taxon>
        <taxon>Paenibacillaceae</taxon>
        <taxon>Paenibacillus</taxon>
    </lineage>
</organism>
<sequence length="952" mass="105060">MRTIGVRTGGMLLLLCAVLLGWNAGAASADPTDLLVVQNGQAHAVVVVESTANSQTIDAADKLVDYVYKSAGVTLQVVQSASSAPSGYVKIRVGPTTGLPSAVTTALAGLDEDGFVIHSAGDTITIVGPTPWGTEFGVDEFLERYVGVRWLMPGPDGEDVPQATNVPVPTGVLLREEPAFVSRKLAPMGTPGHSIGPENIQWARDNRMHRRIEFGHNLYELFDPAVFASHPEYYPNNTLPTTTTKWQPCFSNPNTVTAAITRIVQYFNAHPDATSYSLGVNDEGGFCETTTAKNSGDYFDFSDLYYGWVNQVVAGVLQVHPDKYFGVLAYREVMDPPSFALNSHVIPYLTKDRYGWAAADVKTADMDRTQEWATKASSLGWYDYIYGSPYTLPRVYPHVMSDYMQFASQNSVVGLIAESFPNWGEGPKNWVYAKLMWNPSLDVDDLLEEWYERAVGPVAAADLKAYYDFWETLWTTEVPPTGWFQPYKNKTYFWFPSPGYLSLVSAAEIASMRQLLENVVDDAQTPAQITRAELLLRTFDYYEASALSYTPTWPSQVTTATQALQMLNRIAQAGTYYEKRFSLIEEFKLNKAILNQSLTPQSFNLYWPYWHFAEYWELMDFLRAEAATGPVHTQLNSYATAPVRTPIRDWARVMLSALNDDVSNLTANPSFEDNNGAGWTLERKGTRGTVQFVAGSATAKDGSVSVAVTGADQGGPVSQSFLVKPGVLASRVYYYAPAGFPSTSDARIRMNLTLLDANGTTLMARDSAVVDVPPSAGTWVPYDTIWDIPAKWGAKTVAKVILKVYVDKLGDGETVYVDQVRAYQAEAGTIDSGNPAVQYSGTWTLYANSQHIGGSQRLGMTQGAYVDMPFYGTEAKVIAAKNLVYGKARIYVDGVYKTTVDYYNPVAIYQQQMYTTGTLTRGPHTLRIEADWTKNAASTNYYVSFDALKVTP</sequence>
<evidence type="ECO:0008006" key="5">
    <source>
        <dbReference type="Google" id="ProtNLM"/>
    </source>
</evidence>
<dbReference type="AlphaFoldDB" id="A0A2V5K9R9"/>
<dbReference type="InterPro" id="IPR032287">
    <property type="entry name" value="DUF4838"/>
</dbReference>
<keyword evidence="4" id="KW-1185">Reference proteome</keyword>
<dbReference type="SUPFAM" id="SSF55545">
    <property type="entry name" value="beta-N-acetylhexosaminidase-like domain"/>
    <property type="match status" value="1"/>
</dbReference>
<dbReference type="EMBL" id="QJVJ01000003">
    <property type="protein sequence ID" value="PYI55632.1"/>
    <property type="molecule type" value="Genomic_DNA"/>
</dbReference>